<dbReference type="eggNOG" id="ENOG502RXIA">
    <property type="taxonomic scope" value="Eukaryota"/>
</dbReference>
<dbReference type="GO" id="GO:0140355">
    <property type="term" value="F:cargo receptor ligand activity"/>
    <property type="evidence" value="ECO:0007669"/>
    <property type="project" value="Ensembl"/>
</dbReference>
<evidence type="ECO:0000256" key="2">
    <source>
        <dbReference type="ARBA" id="ARBA00006449"/>
    </source>
</evidence>
<name>F7FXU9_MONDO</name>
<feature type="disulfide bond" evidence="8">
    <location>
        <begin position="143"/>
        <end position="182"/>
    </location>
</feature>
<dbReference type="InterPro" id="IPR002157">
    <property type="entry name" value="Cbl-bd_prot"/>
</dbReference>
<keyword evidence="5 9" id="KW-0732">Signal</keyword>
<evidence type="ECO:0000256" key="9">
    <source>
        <dbReference type="SAM" id="SignalP"/>
    </source>
</evidence>
<dbReference type="Gene3D" id="1.50.10.20">
    <property type="match status" value="1"/>
</dbReference>
<dbReference type="HOGENOM" id="CLU_052188_2_0_1"/>
<reference evidence="10 11" key="1">
    <citation type="journal article" date="2007" name="Nature">
        <title>Genome of the marsupial Monodelphis domestica reveals innovation in non-coding sequences.</title>
        <authorList>
            <person name="Mikkelsen T.S."/>
            <person name="Wakefield M.J."/>
            <person name="Aken B."/>
            <person name="Amemiya C.T."/>
            <person name="Chang J.L."/>
            <person name="Duke S."/>
            <person name="Garber M."/>
            <person name="Gentles A.J."/>
            <person name="Goodstadt L."/>
            <person name="Heger A."/>
            <person name="Jurka J."/>
            <person name="Kamal M."/>
            <person name="Mauceli E."/>
            <person name="Searle S.M."/>
            <person name="Sharpe T."/>
            <person name="Baker M.L."/>
            <person name="Batzer M.A."/>
            <person name="Benos P.V."/>
            <person name="Belov K."/>
            <person name="Clamp M."/>
            <person name="Cook A."/>
            <person name="Cuff J."/>
            <person name="Das R."/>
            <person name="Davidow L."/>
            <person name="Deakin J.E."/>
            <person name="Fazzari M.J."/>
            <person name="Glass J.L."/>
            <person name="Grabherr M."/>
            <person name="Greally J.M."/>
            <person name="Gu W."/>
            <person name="Hore T.A."/>
            <person name="Huttley G.A."/>
            <person name="Kleber M."/>
            <person name="Jirtle R.L."/>
            <person name="Koina E."/>
            <person name="Lee J.T."/>
            <person name="Mahony S."/>
            <person name="Marra M.A."/>
            <person name="Miller R.D."/>
            <person name="Nicholls R.D."/>
            <person name="Oda M."/>
            <person name="Papenfuss A.T."/>
            <person name="Parra Z.E."/>
            <person name="Pollock D.D."/>
            <person name="Ray D.A."/>
            <person name="Schein J.E."/>
            <person name="Speed T.P."/>
            <person name="Thompson K."/>
            <person name="VandeBerg J.L."/>
            <person name="Wade C.M."/>
            <person name="Walker J.A."/>
            <person name="Waters P.D."/>
            <person name="Webber C."/>
            <person name="Weidman J.R."/>
            <person name="Xie X."/>
            <person name="Zody M.C."/>
            <person name="Baldwin J."/>
            <person name="Abdouelleil A."/>
            <person name="Abdulkadir J."/>
            <person name="Abebe A."/>
            <person name="Abera B."/>
            <person name="Abreu J."/>
            <person name="Acer S.C."/>
            <person name="Aftuck L."/>
            <person name="Alexander A."/>
            <person name="An P."/>
            <person name="Anderson E."/>
            <person name="Anderson S."/>
            <person name="Arachi H."/>
            <person name="Azer M."/>
            <person name="Bachantsang P."/>
            <person name="Barry A."/>
            <person name="Bayul T."/>
            <person name="Berlin A."/>
            <person name="Bessette D."/>
            <person name="Bloom T."/>
            <person name="Bloom T."/>
            <person name="Boguslavskiy L."/>
            <person name="Bonnet C."/>
            <person name="Boukhgalter B."/>
            <person name="Bourzgui I."/>
            <person name="Brown A."/>
            <person name="Cahill P."/>
            <person name="Channer S."/>
            <person name="Cheshatsang Y."/>
            <person name="Chuda L."/>
            <person name="Citroen M."/>
            <person name="Collymore A."/>
            <person name="Cooke P."/>
            <person name="Costello M."/>
            <person name="D'Aco K."/>
            <person name="Daza R."/>
            <person name="De Haan G."/>
            <person name="DeGray S."/>
            <person name="DeMaso C."/>
            <person name="Dhargay N."/>
            <person name="Dooley K."/>
            <person name="Dooley E."/>
            <person name="Doricent M."/>
            <person name="Dorje P."/>
            <person name="Dorjee K."/>
            <person name="Dupes A."/>
            <person name="Elong R."/>
            <person name="Falk J."/>
            <person name="Farina A."/>
            <person name="Faro S."/>
            <person name="Ferguson D."/>
            <person name="Fisher S."/>
            <person name="Foley C.D."/>
            <person name="Franke A."/>
            <person name="Friedrich D."/>
            <person name="Gadbois L."/>
            <person name="Gearin G."/>
            <person name="Gearin C.R."/>
            <person name="Giannoukos G."/>
            <person name="Goode T."/>
            <person name="Graham J."/>
            <person name="Grandbois E."/>
            <person name="Grewal S."/>
            <person name="Gyaltsen K."/>
            <person name="Hafez N."/>
            <person name="Hagos B."/>
            <person name="Hall J."/>
            <person name="Henson C."/>
            <person name="Hollinger A."/>
            <person name="Honan T."/>
            <person name="Huard M.D."/>
            <person name="Hughes L."/>
            <person name="Hurhula B."/>
            <person name="Husby M.E."/>
            <person name="Kamat A."/>
            <person name="Kanga B."/>
            <person name="Kashin S."/>
            <person name="Khazanovich D."/>
            <person name="Kisner P."/>
            <person name="Lance K."/>
            <person name="Lara M."/>
            <person name="Lee W."/>
            <person name="Lennon N."/>
            <person name="Letendre F."/>
            <person name="LeVine R."/>
            <person name="Lipovsky A."/>
            <person name="Liu X."/>
            <person name="Liu J."/>
            <person name="Liu S."/>
            <person name="Lokyitsang T."/>
            <person name="Lokyitsang Y."/>
            <person name="Lubonja R."/>
            <person name="Lui A."/>
            <person name="MacDonald P."/>
            <person name="Magnisalis V."/>
            <person name="Maru K."/>
            <person name="Matthews C."/>
            <person name="McCusker W."/>
            <person name="McDonough S."/>
            <person name="Mehta T."/>
            <person name="Meldrim J."/>
            <person name="Meneus L."/>
            <person name="Mihai O."/>
            <person name="Mihalev A."/>
            <person name="Mihova T."/>
            <person name="Mittelman R."/>
            <person name="Mlenga V."/>
            <person name="Montmayeur A."/>
            <person name="Mulrain L."/>
            <person name="Navidi A."/>
            <person name="Naylor J."/>
            <person name="Negash T."/>
            <person name="Nguyen T."/>
            <person name="Nguyen N."/>
            <person name="Nicol R."/>
            <person name="Norbu C."/>
            <person name="Norbu N."/>
            <person name="Novod N."/>
            <person name="O'Neill B."/>
            <person name="Osman S."/>
            <person name="Markiewicz E."/>
            <person name="Oyono O.L."/>
            <person name="Patti C."/>
            <person name="Phunkhang P."/>
            <person name="Pierre F."/>
            <person name="Priest M."/>
            <person name="Raghuraman S."/>
            <person name="Rege F."/>
            <person name="Reyes R."/>
            <person name="Rise C."/>
            <person name="Rogov P."/>
            <person name="Ross K."/>
            <person name="Ryan E."/>
            <person name="Settipalli S."/>
            <person name="Shea T."/>
            <person name="Sherpa N."/>
            <person name="Shi L."/>
            <person name="Shih D."/>
            <person name="Sparrow T."/>
            <person name="Spaulding J."/>
            <person name="Stalker J."/>
            <person name="Stange-Thomann N."/>
            <person name="Stavropoulos S."/>
            <person name="Stone C."/>
            <person name="Strader C."/>
            <person name="Tesfaye S."/>
            <person name="Thomson T."/>
            <person name="Thoulutsang Y."/>
            <person name="Thoulutsang D."/>
            <person name="Topham K."/>
            <person name="Topping I."/>
            <person name="Tsamla T."/>
            <person name="Vassiliev H."/>
            <person name="Vo A."/>
            <person name="Wangchuk T."/>
            <person name="Wangdi T."/>
            <person name="Weiand M."/>
            <person name="Wilkinson J."/>
            <person name="Wilson A."/>
            <person name="Yadav S."/>
            <person name="Young G."/>
            <person name="Yu Q."/>
            <person name="Zembek L."/>
            <person name="Zhong D."/>
            <person name="Zimmer A."/>
            <person name="Zwirko Z."/>
            <person name="Jaffe D.B."/>
            <person name="Alvarez P."/>
            <person name="Brockman W."/>
            <person name="Butler J."/>
            <person name="Chin C."/>
            <person name="Gnerre S."/>
            <person name="MacCallum I."/>
            <person name="Graves J.A."/>
            <person name="Ponting C.P."/>
            <person name="Breen M."/>
            <person name="Samollow P.B."/>
            <person name="Lander E.S."/>
            <person name="Lindblad-Toh K."/>
        </authorList>
    </citation>
    <scope>NUCLEOTIDE SEQUENCE [LARGE SCALE GENOMIC DNA]</scope>
</reference>
<keyword evidence="3" id="KW-0813">Transport</keyword>
<reference evidence="10" key="3">
    <citation type="submission" date="2025-09" db="UniProtKB">
        <authorList>
            <consortium name="Ensembl"/>
        </authorList>
    </citation>
    <scope>IDENTIFICATION</scope>
</reference>
<sequence>MILLAIPVLSLFWAMRGASAFPRSECSVPPEKQALVEDLQDIMESSVTPSSFPNPSILIAMNLVGGHNAEAQRLLTHMILSTDPEDLTTGQLALNVMALASSCQNPGNRVLVLKKKMENWSSSSPQDPHSVFYGPSLGLLALCQENQEGTLELAVRLSKMLLANVSPFNMDTGAMATLALTCVSNKIPEDPEDEYNQLFGQVLTKMVKHISGRIEDNGLIGGSYSTGLAMQALSVQPGEKWNCRKTMETVLKEIEQNRFDNPMSIAQILPSLYGKTYLDVPYVACSTDQEVRQSLPRNSSPVSTLASNITVTYTINNQLRGVELIFNETETVSVKKGSVLLVVLEEAQCKNPTFKFEYKMTSWGLYVTSINNIYEVENHRTYWQFLSGKIPLDQGVSYYVPYDNEHITANFTQY</sequence>
<keyword evidence="6 7" id="KW-0170">Cobalt</keyword>
<dbReference type="AlphaFoldDB" id="F7FXU9"/>
<evidence type="ECO:0000256" key="5">
    <source>
        <dbReference type="ARBA" id="ARBA00022729"/>
    </source>
</evidence>
<evidence type="ECO:0000313" key="10">
    <source>
        <dbReference type="Ensembl" id="ENSMODP00000025273.2"/>
    </source>
</evidence>
<dbReference type="GO" id="GO:0006824">
    <property type="term" value="P:cobalt ion transport"/>
    <property type="evidence" value="ECO:0007669"/>
    <property type="project" value="UniProtKB-KW"/>
</dbReference>
<feature type="binding site" evidence="7">
    <location>
        <position position="171"/>
    </location>
    <ligand>
        <name>cyanocob(III)alamin</name>
        <dbReference type="ChEBI" id="CHEBI:17439"/>
    </ligand>
</feature>
<dbReference type="KEGG" id="mdo:100028165"/>
<dbReference type="GeneTree" id="ENSGT00530000063370"/>
<feature type="binding site" evidence="7">
    <location>
        <position position="392"/>
    </location>
    <ligand>
        <name>cyanocob(III)alamin</name>
        <dbReference type="ChEBI" id="CHEBI:17439"/>
    </ligand>
</feature>
<dbReference type="FunCoup" id="F7FXU9">
    <property type="interactions" value="6"/>
</dbReference>
<dbReference type="Proteomes" id="UP000002280">
    <property type="component" value="Chromosome 5"/>
</dbReference>
<dbReference type="GO" id="GO:0005768">
    <property type="term" value="C:endosome"/>
    <property type="evidence" value="ECO:0007669"/>
    <property type="project" value="Ensembl"/>
</dbReference>
<keyword evidence="8" id="KW-1015">Disulfide bond</keyword>
<comment type="subcellular location">
    <subcellularLocation>
        <location evidence="1">Secreted</location>
    </subcellularLocation>
</comment>
<dbReference type="Bgee" id="ENSMODG00000020206">
    <property type="expression patterns" value="Expressed in spinal cord and 3 other cell types or tissues"/>
</dbReference>
<evidence type="ECO:0000256" key="1">
    <source>
        <dbReference type="ARBA" id="ARBA00004613"/>
    </source>
</evidence>
<keyword evidence="4" id="KW-0964">Secreted</keyword>
<comment type="similarity">
    <text evidence="2">Belongs to the eukaryotic cobalamin transport proteins family.</text>
</comment>
<evidence type="ECO:0000256" key="6">
    <source>
        <dbReference type="ARBA" id="ARBA00023285"/>
    </source>
</evidence>
<keyword evidence="11" id="KW-1185">Reference proteome</keyword>
<organism evidence="10 11">
    <name type="scientific">Monodelphis domestica</name>
    <name type="common">Gray short-tailed opossum</name>
    <dbReference type="NCBI Taxonomy" id="13616"/>
    <lineage>
        <taxon>Eukaryota</taxon>
        <taxon>Metazoa</taxon>
        <taxon>Chordata</taxon>
        <taxon>Craniata</taxon>
        <taxon>Vertebrata</taxon>
        <taxon>Euteleostomi</taxon>
        <taxon>Mammalia</taxon>
        <taxon>Metatheria</taxon>
        <taxon>Didelphimorphia</taxon>
        <taxon>Didelphidae</taxon>
        <taxon>Monodelphis</taxon>
    </lineage>
</organism>
<dbReference type="OMA" id="AYNVEAQ"/>
<feature type="binding site" evidence="7">
    <location>
        <position position="267"/>
    </location>
    <ligand>
        <name>cyanocob(III)alamin</name>
        <dbReference type="ChEBI" id="CHEBI:17439"/>
    </ligand>
</feature>
<dbReference type="PANTHER" id="PTHR10559:SF15">
    <property type="entry name" value="COBALAMIN BINDING INTRINSIC FACTOR"/>
    <property type="match status" value="1"/>
</dbReference>
<feature type="disulfide bond" evidence="8">
    <location>
        <begin position="26"/>
        <end position="243"/>
    </location>
</feature>
<evidence type="ECO:0000256" key="7">
    <source>
        <dbReference type="PIRSR" id="PIRSR602157-1"/>
    </source>
</evidence>
<evidence type="ECO:0000256" key="3">
    <source>
        <dbReference type="ARBA" id="ARBA00022426"/>
    </source>
</evidence>
<reference evidence="10" key="2">
    <citation type="submission" date="2025-08" db="UniProtKB">
        <authorList>
            <consortium name="Ensembl"/>
        </authorList>
    </citation>
    <scope>IDENTIFICATION</scope>
</reference>
<keyword evidence="3" id="KW-0171">Cobalt transport</keyword>
<evidence type="ECO:0000313" key="11">
    <source>
        <dbReference type="Proteomes" id="UP000002280"/>
    </source>
</evidence>
<dbReference type="InParanoid" id="F7FXU9"/>
<dbReference type="GO" id="GO:0031419">
    <property type="term" value="F:cobalamin binding"/>
    <property type="evidence" value="ECO:0000318"/>
    <property type="project" value="GO_Central"/>
</dbReference>
<dbReference type="GO" id="GO:0016324">
    <property type="term" value="C:apical plasma membrane"/>
    <property type="evidence" value="ECO:0007669"/>
    <property type="project" value="Ensembl"/>
</dbReference>
<dbReference type="Pfam" id="PF01122">
    <property type="entry name" value="Cobalamin_bind"/>
    <property type="match status" value="1"/>
</dbReference>
<protein>
    <submittedName>
        <fullName evidence="10">Cobalamin binding intrinsic factor</fullName>
    </submittedName>
</protein>
<feature type="binding site" evidence="7">
    <location>
        <position position="414"/>
    </location>
    <ligand>
        <name>cyanocob(III)alamin</name>
        <dbReference type="ChEBI" id="CHEBI:17439"/>
    </ligand>
</feature>
<proteinExistence type="inferred from homology"/>
<feature type="binding site" evidence="7">
    <location>
        <begin position="366"/>
        <end position="367"/>
    </location>
    <ligand>
        <name>cyanocob(III)alamin</name>
        <dbReference type="ChEBI" id="CHEBI:17439"/>
    </ligand>
</feature>
<dbReference type="GO" id="GO:0140104">
    <property type="term" value="F:molecular carrier activity"/>
    <property type="evidence" value="ECO:0007669"/>
    <property type="project" value="Ensembl"/>
</dbReference>
<dbReference type="Gene3D" id="2.170.130.30">
    <property type="match status" value="1"/>
</dbReference>
<feature type="chain" id="PRO_5003359134" evidence="9">
    <location>
        <begin position="21"/>
        <end position="414"/>
    </location>
</feature>
<evidence type="ECO:0000256" key="4">
    <source>
        <dbReference type="ARBA" id="ARBA00022525"/>
    </source>
</evidence>
<dbReference type="GO" id="GO:0005615">
    <property type="term" value="C:extracellular space"/>
    <property type="evidence" value="ECO:0000318"/>
    <property type="project" value="GO_Central"/>
</dbReference>
<keyword evidence="3" id="KW-0406">Ion transport</keyword>
<accession>F7FXU9</accession>
<feature type="signal peptide" evidence="9">
    <location>
        <begin position="1"/>
        <end position="20"/>
    </location>
</feature>
<gene>
    <name evidence="10" type="primary">CBLIF</name>
</gene>
<dbReference type="Ensembl" id="ENSMODT00000025722.2">
    <property type="protein sequence ID" value="ENSMODP00000025273.2"/>
    <property type="gene ID" value="ENSMODG00000020206.2"/>
</dbReference>
<evidence type="ECO:0000256" key="8">
    <source>
        <dbReference type="PIRSR" id="PIRSR602157-2"/>
    </source>
</evidence>
<dbReference type="PANTHER" id="PTHR10559">
    <property type="entry name" value="TRANSCOBALAMIN-1/GASTRIC INTRINSIC FACTOR"/>
    <property type="match status" value="1"/>
</dbReference>
<dbReference type="GO" id="GO:0015889">
    <property type="term" value="P:cobalamin transport"/>
    <property type="evidence" value="ECO:0000318"/>
    <property type="project" value="GO_Central"/>
</dbReference>
<dbReference type="GO" id="GO:0005902">
    <property type="term" value="C:microvillus"/>
    <property type="evidence" value="ECO:0007669"/>
    <property type="project" value="Ensembl"/>
</dbReference>
<dbReference type="InterPro" id="IPR051588">
    <property type="entry name" value="Cobalamin_Transport"/>
</dbReference>
<dbReference type="STRING" id="13616.ENSMODP00000025273"/>